<dbReference type="Gene3D" id="3.30.420.40">
    <property type="match status" value="3"/>
</dbReference>
<reference evidence="8" key="1">
    <citation type="submission" date="2020-06" db="EMBL/GenBank/DDBJ databases">
        <title>Unique genomic features of the anaerobic methanotrophic archaea.</title>
        <authorList>
            <person name="Chadwick G.L."/>
            <person name="Skennerton C.T."/>
            <person name="Laso-Perez R."/>
            <person name="Leu A.O."/>
            <person name="Speth D.R."/>
            <person name="Yu H."/>
            <person name="Morgan-Lang C."/>
            <person name="Hatzenpichler R."/>
            <person name="Goudeau D."/>
            <person name="Malmstrom R."/>
            <person name="Brazelton W.J."/>
            <person name="Woyke T."/>
            <person name="Hallam S.J."/>
            <person name="Tyson G.W."/>
            <person name="Wegener G."/>
            <person name="Boetius A."/>
            <person name="Orphan V."/>
        </authorList>
    </citation>
    <scope>NUCLEOTIDE SEQUENCE</scope>
</reference>
<dbReference type="GO" id="GO:0051082">
    <property type="term" value="F:unfolded protein binding"/>
    <property type="evidence" value="ECO:0007669"/>
    <property type="project" value="InterPro"/>
</dbReference>
<dbReference type="FunFam" id="2.60.34.10:FF:000014">
    <property type="entry name" value="Chaperone protein DnaK HSP70"/>
    <property type="match status" value="1"/>
</dbReference>
<dbReference type="GO" id="GO:0140662">
    <property type="term" value="F:ATP-dependent protein folding chaperone"/>
    <property type="evidence" value="ECO:0007669"/>
    <property type="project" value="InterPro"/>
</dbReference>
<dbReference type="InterPro" id="IPR029047">
    <property type="entry name" value="HSP70_peptide-bd_sf"/>
</dbReference>
<dbReference type="GO" id="GO:0005524">
    <property type="term" value="F:ATP binding"/>
    <property type="evidence" value="ECO:0007669"/>
    <property type="project" value="UniProtKB-UniRule"/>
</dbReference>
<evidence type="ECO:0000256" key="7">
    <source>
        <dbReference type="SAM" id="MobiDB-lite"/>
    </source>
</evidence>
<sequence length="642" mass="68788">MGRIIGIDLGTTNSEAAFVDESGEAKIIPSAEGSAYGGKMFPSVVAFTKDGHRLVGVAAKRQAVVNPEGTVRETKRKMGTSEKIYVKTVDKNFTPQEIASMVLQKIKTDAEAYLGEKVDAAVITAPAYFDDNQRQATKDAGEIAGFDVKRIINEPTAAAMAYGLGKDAEYKVAVLDFGGGTFDVTIMDVGEGVFEVLSTSGDTHLGGTDMDAAVIEWLVAGFKEKEGINLRDDLTAMQRIRDEAEKAKIELSSSVSTAINLPFIIVSGGEPKHLEVTLTRAKLEQLAEHTLKRLEPPIRTALKDSKLSPDDIDKILLIGGPTRMPMVRERFEAILGKKTVGGIDPMQSVAIGAATQAGILSGQVKAEIVLLDVTPLTLSIETLGGVATALVEKNTTIPTKKSQVFTTAADSQTSVEIHVAQGERPMAADNTSLGRFHLDGIPPAPRGVPQIEVRFDIDTNGILNVTAKDLGTGKEASIRITASTKLAKDDIDRMVHEAEKYSEEDKKRREEIELVNQADSLVYASEKTITELGDKISTEQKEKVEKAKDKLKESLKTKDMIKIKVDTDELTKALHEVSAVVYQEAQKKAAEEAAKQGAPAGAGTGAGTGAGAGEEKKAGEGEGDYVDVDYDVKEEGEGEEKK</sequence>
<dbReference type="Gene3D" id="2.60.34.10">
    <property type="entry name" value="Substrate Binding Domain Of DNAk, Chain A, domain 1"/>
    <property type="match status" value="1"/>
</dbReference>
<evidence type="ECO:0000313" key="8">
    <source>
        <dbReference type="EMBL" id="QNO51062.1"/>
    </source>
</evidence>
<accession>A0A7G9YSS8</accession>
<comment type="similarity">
    <text evidence="1 5 6">Belongs to the heat shock protein 70 family.</text>
</comment>
<dbReference type="EMBL" id="MT631459">
    <property type="protein sequence ID" value="QNO51062.1"/>
    <property type="molecule type" value="Genomic_DNA"/>
</dbReference>
<dbReference type="InterPro" id="IPR012725">
    <property type="entry name" value="Chaperone_DnaK"/>
</dbReference>
<comment type="function">
    <text evidence="5">Acts as a chaperone.</text>
</comment>
<dbReference type="SUPFAM" id="SSF53067">
    <property type="entry name" value="Actin-like ATPase domain"/>
    <property type="match status" value="2"/>
</dbReference>
<dbReference type="InterPro" id="IPR029048">
    <property type="entry name" value="HSP70_C_sf"/>
</dbReference>
<dbReference type="FunFam" id="1.20.1270.10:FF:000001">
    <property type="entry name" value="Molecular chaperone DnaK"/>
    <property type="match status" value="1"/>
</dbReference>
<dbReference type="Pfam" id="PF00012">
    <property type="entry name" value="HSP70"/>
    <property type="match status" value="1"/>
</dbReference>
<gene>
    <name evidence="5 8" type="primary">dnaK</name>
    <name evidence="8" type="ORF">HCFNICHJ_00019</name>
</gene>
<feature type="compositionally biased region" description="Basic and acidic residues" evidence="7">
    <location>
        <begin position="630"/>
        <end position="642"/>
    </location>
</feature>
<dbReference type="FunFam" id="3.90.640.10:FF:000003">
    <property type="entry name" value="Molecular chaperone DnaK"/>
    <property type="match status" value="1"/>
</dbReference>
<evidence type="ECO:0000256" key="6">
    <source>
        <dbReference type="RuleBase" id="RU003322"/>
    </source>
</evidence>
<dbReference type="Gene3D" id="3.90.640.10">
    <property type="entry name" value="Actin, Chain A, domain 4"/>
    <property type="match status" value="1"/>
</dbReference>
<keyword evidence="2 5" id="KW-0547">Nucleotide-binding</keyword>
<organism evidence="8">
    <name type="scientific">Candidatus Methanophagaceae archaeon ANME-1 ERB6</name>
    <dbReference type="NCBI Taxonomy" id="2759912"/>
    <lineage>
        <taxon>Archaea</taxon>
        <taxon>Methanobacteriati</taxon>
        <taxon>Methanobacteriota</taxon>
        <taxon>Stenosarchaea group</taxon>
        <taxon>Methanomicrobia</taxon>
        <taxon>Candidatus Methanophagales</taxon>
        <taxon>Candidatus Methanophagaceae</taxon>
    </lineage>
</organism>
<dbReference type="HAMAP" id="MF_00332">
    <property type="entry name" value="DnaK"/>
    <property type="match status" value="1"/>
</dbReference>
<dbReference type="SUPFAM" id="SSF100920">
    <property type="entry name" value="Heat shock protein 70kD (HSP70), peptide-binding domain"/>
    <property type="match status" value="1"/>
</dbReference>
<dbReference type="PROSITE" id="PS00329">
    <property type="entry name" value="HSP70_2"/>
    <property type="match status" value="1"/>
</dbReference>
<proteinExistence type="inferred from homology"/>
<protein>
    <recommendedName>
        <fullName evidence="5">Chaperone protein DnaK</fullName>
    </recommendedName>
    <alternativeName>
        <fullName evidence="5">HSP70</fullName>
    </alternativeName>
    <alternativeName>
        <fullName evidence="5">Heat shock 70 kDa protein</fullName>
    </alternativeName>
    <alternativeName>
        <fullName evidence="5">Heat shock protein 70</fullName>
    </alternativeName>
</protein>
<evidence type="ECO:0000256" key="1">
    <source>
        <dbReference type="ARBA" id="ARBA00007381"/>
    </source>
</evidence>
<dbReference type="InterPro" id="IPR013126">
    <property type="entry name" value="Hsp_70_fam"/>
</dbReference>
<feature type="compositionally biased region" description="Basic and acidic residues" evidence="7">
    <location>
        <begin position="585"/>
        <end position="594"/>
    </location>
</feature>
<dbReference type="AlphaFoldDB" id="A0A7G9YSS8"/>
<keyword evidence="4 5" id="KW-0143">Chaperone</keyword>
<evidence type="ECO:0000256" key="5">
    <source>
        <dbReference type="HAMAP-Rule" id="MF_00332"/>
    </source>
</evidence>
<dbReference type="Gene3D" id="3.30.30.30">
    <property type="match status" value="1"/>
</dbReference>
<dbReference type="CDD" id="cd10234">
    <property type="entry name" value="ASKHA_NBD_HSP70_DnaK-like"/>
    <property type="match status" value="1"/>
</dbReference>
<dbReference type="PANTHER" id="PTHR19375">
    <property type="entry name" value="HEAT SHOCK PROTEIN 70KDA"/>
    <property type="match status" value="1"/>
</dbReference>
<dbReference type="InterPro" id="IPR018181">
    <property type="entry name" value="Heat_shock_70_CS"/>
</dbReference>
<evidence type="ECO:0000256" key="2">
    <source>
        <dbReference type="ARBA" id="ARBA00022741"/>
    </source>
</evidence>
<dbReference type="PROSITE" id="PS00297">
    <property type="entry name" value="HSP70_1"/>
    <property type="match status" value="1"/>
</dbReference>
<feature type="region of interest" description="Disordered" evidence="7">
    <location>
        <begin position="584"/>
        <end position="642"/>
    </location>
</feature>
<dbReference type="PRINTS" id="PR00301">
    <property type="entry name" value="HEATSHOCK70"/>
</dbReference>
<dbReference type="FunFam" id="3.30.420.40:FF:000071">
    <property type="entry name" value="Molecular chaperone DnaK"/>
    <property type="match status" value="1"/>
</dbReference>
<dbReference type="NCBIfam" id="NF001413">
    <property type="entry name" value="PRK00290.1"/>
    <property type="match status" value="1"/>
</dbReference>
<dbReference type="SUPFAM" id="SSF100934">
    <property type="entry name" value="Heat shock protein 70kD (HSP70), C-terminal subdomain"/>
    <property type="match status" value="1"/>
</dbReference>
<evidence type="ECO:0000256" key="4">
    <source>
        <dbReference type="ARBA" id="ARBA00023186"/>
    </source>
</evidence>
<name>A0A7G9YSS8_9EURY</name>
<dbReference type="Gene3D" id="1.20.1270.10">
    <property type="match status" value="1"/>
</dbReference>
<dbReference type="InterPro" id="IPR043129">
    <property type="entry name" value="ATPase_NBD"/>
</dbReference>
<dbReference type="PROSITE" id="PS01036">
    <property type="entry name" value="HSP70_3"/>
    <property type="match status" value="1"/>
</dbReference>
<feature type="compositionally biased region" description="Gly residues" evidence="7">
    <location>
        <begin position="600"/>
        <end position="612"/>
    </location>
</feature>
<evidence type="ECO:0000256" key="3">
    <source>
        <dbReference type="ARBA" id="ARBA00022840"/>
    </source>
</evidence>
<keyword evidence="3 5" id="KW-0067">ATP-binding</keyword>